<evidence type="ECO:0000313" key="3">
    <source>
        <dbReference type="Proteomes" id="UP000658131"/>
    </source>
</evidence>
<keyword evidence="3" id="KW-1185">Reference proteome</keyword>
<keyword evidence="2" id="KW-0547">Nucleotide-binding</keyword>
<feature type="domain" description="IstB-like ATP-binding" evidence="1">
    <location>
        <begin position="2"/>
        <end position="68"/>
    </location>
</feature>
<feature type="non-terminal residue" evidence="2">
    <location>
        <position position="1"/>
    </location>
</feature>
<dbReference type="InterPro" id="IPR027417">
    <property type="entry name" value="P-loop_NTPase"/>
</dbReference>
<dbReference type="Proteomes" id="UP000658131">
    <property type="component" value="Unassembled WGS sequence"/>
</dbReference>
<organism evidence="2 3">
    <name type="scientific">Yanshouia hominis</name>
    <dbReference type="NCBI Taxonomy" id="2763673"/>
    <lineage>
        <taxon>Bacteria</taxon>
        <taxon>Bacillati</taxon>
        <taxon>Bacillota</taxon>
        <taxon>Clostridia</taxon>
        <taxon>Eubacteriales</taxon>
        <taxon>Oscillospiraceae</taxon>
        <taxon>Yanshouia</taxon>
    </lineage>
</organism>
<protein>
    <submittedName>
        <fullName evidence="2">ATP-binding protein</fullName>
    </submittedName>
</protein>
<sequence length="86" mass="9984">QGANLFFQLIARRYEKVPTVFTSNKPFSQWNKVFADVTIASAILDRVLHHCTVVNIKGGSYRLEERKEYMKQKQHIVNTLFEQGQA</sequence>
<gene>
    <name evidence="2" type="ORF">H8717_12425</name>
</gene>
<proteinExistence type="predicted"/>
<dbReference type="RefSeq" id="WP_262400673.1">
    <property type="nucleotide sequence ID" value="NZ_JACRTB010000024.1"/>
</dbReference>
<dbReference type="EMBL" id="JACRTB010000024">
    <property type="protein sequence ID" value="MBC8577209.1"/>
    <property type="molecule type" value="Genomic_DNA"/>
</dbReference>
<evidence type="ECO:0000259" key="1">
    <source>
        <dbReference type="Pfam" id="PF01695"/>
    </source>
</evidence>
<name>A0ABR7NLE3_9FIRM</name>
<accession>A0ABR7NLE3</accession>
<dbReference type="Pfam" id="PF01695">
    <property type="entry name" value="IstB_IS21"/>
    <property type="match status" value="1"/>
</dbReference>
<reference evidence="2 3" key="1">
    <citation type="submission" date="2020-08" db="EMBL/GenBank/DDBJ databases">
        <title>Genome public.</title>
        <authorList>
            <person name="Liu C."/>
            <person name="Sun Q."/>
        </authorList>
    </citation>
    <scope>NUCLEOTIDE SEQUENCE [LARGE SCALE GENOMIC DNA]</scope>
    <source>
        <strain evidence="2 3">BX1</strain>
    </source>
</reference>
<keyword evidence="2" id="KW-0067">ATP-binding</keyword>
<dbReference type="InterPro" id="IPR002611">
    <property type="entry name" value="IstB_ATP-bd"/>
</dbReference>
<dbReference type="GO" id="GO:0005524">
    <property type="term" value="F:ATP binding"/>
    <property type="evidence" value="ECO:0007669"/>
    <property type="project" value="UniProtKB-KW"/>
</dbReference>
<comment type="caution">
    <text evidence="2">The sequence shown here is derived from an EMBL/GenBank/DDBJ whole genome shotgun (WGS) entry which is preliminary data.</text>
</comment>
<dbReference type="Gene3D" id="3.40.50.300">
    <property type="entry name" value="P-loop containing nucleotide triphosphate hydrolases"/>
    <property type="match status" value="1"/>
</dbReference>
<evidence type="ECO:0000313" key="2">
    <source>
        <dbReference type="EMBL" id="MBC8577209.1"/>
    </source>
</evidence>